<evidence type="ECO:0000313" key="1">
    <source>
        <dbReference type="EMBL" id="CAI9780431.1"/>
    </source>
</evidence>
<protein>
    <recommendedName>
        <fullName evidence="3">DHHA1 domain-containing protein</fullName>
    </recommendedName>
</protein>
<reference evidence="1" key="1">
    <citation type="submission" date="2023-05" db="EMBL/GenBank/DDBJ databases">
        <authorList>
            <person name="Huff M."/>
        </authorList>
    </citation>
    <scope>NUCLEOTIDE SEQUENCE</scope>
</reference>
<name>A0AAD2EA65_9LAMI</name>
<keyword evidence="2" id="KW-1185">Reference proteome</keyword>
<organism evidence="1 2">
    <name type="scientific">Fraxinus pennsylvanica</name>
    <dbReference type="NCBI Taxonomy" id="56036"/>
    <lineage>
        <taxon>Eukaryota</taxon>
        <taxon>Viridiplantae</taxon>
        <taxon>Streptophyta</taxon>
        <taxon>Embryophyta</taxon>
        <taxon>Tracheophyta</taxon>
        <taxon>Spermatophyta</taxon>
        <taxon>Magnoliopsida</taxon>
        <taxon>eudicotyledons</taxon>
        <taxon>Gunneridae</taxon>
        <taxon>Pentapetalae</taxon>
        <taxon>asterids</taxon>
        <taxon>lamiids</taxon>
        <taxon>Lamiales</taxon>
        <taxon>Oleaceae</taxon>
        <taxon>Oleeae</taxon>
        <taxon>Fraxinus</taxon>
    </lineage>
</organism>
<evidence type="ECO:0000313" key="2">
    <source>
        <dbReference type="Proteomes" id="UP000834106"/>
    </source>
</evidence>
<gene>
    <name evidence="1" type="ORF">FPE_LOCUS27861</name>
</gene>
<dbReference type="SUPFAM" id="SSF64182">
    <property type="entry name" value="DHH phosphoesterases"/>
    <property type="match status" value="1"/>
</dbReference>
<sequence length="333" mass="37201">MNKIQKTAVLYHYPCPDGAFAALAANLYFSHCSTTIATAATALFFPNTVYSPLRVEDLPLNEINLVYLLDFVGPPSFIQELSSKVDQIVVLDHHKTALEMLGSETSVSGNVIKVIDMKRSGATIAYDYFKEKLLHGHINCGKDGNQEGLQEFDRVRRLFEYIEDGDLWRWRLPSSKAFSSGLKDLNLEFNARLNPSLFQQLLSLDLDSLIRRGLESLSHKQRLIDEALEQSYEIALGGGAFGRCLAVDADSISELRSELGNQLANKSRKSNLRGIGAVVYRVLELENDELLKISLRSIDSEDTTPISQEYGGGGHRNASSFMLKSEEFQTWKS</sequence>
<accession>A0AAD2EA65</accession>
<dbReference type="EMBL" id="OU503052">
    <property type="protein sequence ID" value="CAI9780431.1"/>
    <property type="molecule type" value="Genomic_DNA"/>
</dbReference>
<dbReference type="InterPro" id="IPR038763">
    <property type="entry name" value="DHH_sf"/>
</dbReference>
<dbReference type="AlphaFoldDB" id="A0AAD2EA65"/>
<evidence type="ECO:0008006" key="3">
    <source>
        <dbReference type="Google" id="ProtNLM"/>
    </source>
</evidence>
<dbReference type="Proteomes" id="UP000834106">
    <property type="component" value="Chromosome 17"/>
</dbReference>
<proteinExistence type="predicted"/>
<dbReference type="PANTHER" id="PTHR46922">
    <property type="entry name" value="DHHA1 DOMAIN PROTEIN"/>
    <property type="match status" value="1"/>
</dbReference>
<dbReference type="PANTHER" id="PTHR46922:SF4">
    <property type="entry name" value="DHHA1 DOMAIN PROTEIN"/>
    <property type="match status" value="1"/>
</dbReference>
<dbReference type="Gene3D" id="3.10.310.30">
    <property type="match status" value="1"/>
</dbReference>